<dbReference type="Proteomes" id="UP000267223">
    <property type="component" value="Unassembled WGS sequence"/>
</dbReference>
<organism evidence="1 2">
    <name type="scientific">Hanamia caeni</name>
    <dbReference type="NCBI Taxonomy" id="2294116"/>
    <lineage>
        <taxon>Bacteria</taxon>
        <taxon>Pseudomonadati</taxon>
        <taxon>Bacteroidota</taxon>
        <taxon>Chitinophagia</taxon>
        <taxon>Chitinophagales</taxon>
        <taxon>Chitinophagaceae</taxon>
        <taxon>Hanamia</taxon>
    </lineage>
</organism>
<proteinExistence type="predicted"/>
<sequence length="103" mass="12177">MERSNIAKIFFTIKAKVKLFTKLLFKQGFYWRIYSLFFTKNRKDATFKIMILIIQLDDKILLVKREKNLLKETTLISSFTLVKLVVGTIQSSFFISLTTCHFL</sequence>
<evidence type="ECO:0000313" key="1">
    <source>
        <dbReference type="EMBL" id="RNI39771.1"/>
    </source>
</evidence>
<comment type="caution">
    <text evidence="1">The sequence shown here is derived from an EMBL/GenBank/DDBJ whole genome shotgun (WGS) entry which is preliminary data.</text>
</comment>
<accession>A0A3M9NPP5</accession>
<protein>
    <submittedName>
        <fullName evidence="1">Uncharacterized protein</fullName>
    </submittedName>
</protein>
<dbReference type="EMBL" id="RJJR01000001">
    <property type="protein sequence ID" value="RNI39771.1"/>
    <property type="molecule type" value="Genomic_DNA"/>
</dbReference>
<dbReference type="AlphaFoldDB" id="A0A3M9NPP5"/>
<evidence type="ECO:0000313" key="2">
    <source>
        <dbReference type="Proteomes" id="UP000267223"/>
    </source>
</evidence>
<reference evidence="1 2" key="1">
    <citation type="submission" date="2018-11" db="EMBL/GenBank/DDBJ databases">
        <title>Draft genome sequence of Ferruginibacter sp. BO-59.</title>
        <authorList>
            <person name="Im W.T."/>
        </authorList>
    </citation>
    <scope>NUCLEOTIDE SEQUENCE [LARGE SCALE GENOMIC DNA]</scope>
    <source>
        <strain evidence="1 2">BO-59</strain>
    </source>
</reference>
<gene>
    <name evidence="1" type="ORF">EFY79_00230</name>
</gene>
<keyword evidence="2" id="KW-1185">Reference proteome</keyword>
<name>A0A3M9NPP5_9BACT</name>